<evidence type="ECO:0000256" key="1">
    <source>
        <dbReference type="SAM" id="MobiDB-lite"/>
    </source>
</evidence>
<sequence length="417" mass="47572">MMSFIRCFFGLNKTSKVSRPREFRKSNRPQKQAPFNDLPKDQVPSYPIHGEVPTDFRVQSCLSLVQEENEAIGDGNNDVANACAGRDLDLKEREHKQDSSPTQSRTNVQPRRYPPQFQNNINVNNNRIHRIPSNYSISIYSSDEIYPTENMESLPRRAKTPVFFIGQLERKAMEHDPSERLASEYQTVLPRRRISSYLDLNLPVNPAKRTLRKIKSQESLRDLCKSYATSPSIASDSETLVGSDGGGSPRGSIYKEDEKDDTLGFEDVAFPAHEPSEKTSELDQDISLQICLDLLTSKLTTTLHQSHEAEQENKVSSLEILLMIEAYESIRKELRSNPRGLHVTSAAETALDQWIQALYTIYEDCHGINYRRPASNQLRWDSRRSPKPVSAFAEHQNKRASLRGFGYSNPWPIEIRT</sequence>
<dbReference type="Proteomes" id="UP001152300">
    <property type="component" value="Unassembled WGS sequence"/>
</dbReference>
<name>A0A9X0DNI4_9HELO</name>
<reference evidence="2" key="1">
    <citation type="submission" date="2022-11" db="EMBL/GenBank/DDBJ databases">
        <title>Genome Resource of Sclerotinia nivalis Strain SnTB1, a Plant Pathogen Isolated from American Ginseng.</title>
        <authorList>
            <person name="Fan S."/>
        </authorList>
    </citation>
    <scope>NUCLEOTIDE SEQUENCE</scope>
    <source>
        <strain evidence="2">SnTB1</strain>
    </source>
</reference>
<feature type="region of interest" description="Disordered" evidence="1">
    <location>
        <begin position="235"/>
        <end position="256"/>
    </location>
</feature>
<feature type="region of interest" description="Disordered" evidence="1">
    <location>
        <begin position="18"/>
        <end position="50"/>
    </location>
</feature>
<comment type="caution">
    <text evidence="2">The sequence shown here is derived from an EMBL/GenBank/DDBJ whole genome shotgun (WGS) entry which is preliminary data.</text>
</comment>
<gene>
    <name evidence="2" type="ORF">OCU04_000549</name>
</gene>
<evidence type="ECO:0000313" key="3">
    <source>
        <dbReference type="Proteomes" id="UP001152300"/>
    </source>
</evidence>
<evidence type="ECO:0000313" key="2">
    <source>
        <dbReference type="EMBL" id="KAJ8070156.1"/>
    </source>
</evidence>
<dbReference type="OrthoDB" id="5232891at2759"/>
<dbReference type="EMBL" id="JAPEIS010000001">
    <property type="protein sequence ID" value="KAJ8070156.1"/>
    <property type="molecule type" value="Genomic_DNA"/>
</dbReference>
<feature type="compositionally biased region" description="Polar residues" evidence="1">
    <location>
        <begin position="99"/>
        <end position="109"/>
    </location>
</feature>
<organism evidence="2 3">
    <name type="scientific">Sclerotinia nivalis</name>
    <dbReference type="NCBI Taxonomy" id="352851"/>
    <lineage>
        <taxon>Eukaryota</taxon>
        <taxon>Fungi</taxon>
        <taxon>Dikarya</taxon>
        <taxon>Ascomycota</taxon>
        <taxon>Pezizomycotina</taxon>
        <taxon>Leotiomycetes</taxon>
        <taxon>Helotiales</taxon>
        <taxon>Sclerotiniaceae</taxon>
        <taxon>Sclerotinia</taxon>
    </lineage>
</organism>
<accession>A0A9X0DNI4</accession>
<dbReference type="AlphaFoldDB" id="A0A9X0DNI4"/>
<protein>
    <submittedName>
        <fullName evidence="2">Uncharacterized protein</fullName>
    </submittedName>
</protein>
<keyword evidence="3" id="KW-1185">Reference proteome</keyword>
<proteinExistence type="predicted"/>
<feature type="region of interest" description="Disordered" evidence="1">
    <location>
        <begin position="92"/>
        <end position="116"/>
    </location>
</feature>